<dbReference type="InterPro" id="IPR011989">
    <property type="entry name" value="ARM-like"/>
</dbReference>
<dbReference type="PANTHER" id="PTHR10997">
    <property type="entry name" value="IMPORTIN-7, 8, 11"/>
    <property type="match status" value="1"/>
</dbReference>
<gene>
    <name evidence="10" type="primary">LOC104742269</name>
</gene>
<dbReference type="PANTHER" id="PTHR10997:SF8">
    <property type="entry name" value="EXPORTIN-2"/>
    <property type="match status" value="1"/>
</dbReference>
<feature type="domain" description="Importin N-terminal" evidence="8">
    <location>
        <begin position="29"/>
        <end position="104"/>
    </location>
</feature>
<dbReference type="Pfam" id="PF03810">
    <property type="entry name" value="IBN_N"/>
    <property type="match status" value="1"/>
</dbReference>
<keyword evidence="6" id="KW-0653">Protein transport</keyword>
<keyword evidence="7" id="KW-0539">Nucleus</keyword>
<dbReference type="InterPro" id="IPR013713">
    <property type="entry name" value="XPO2_central"/>
</dbReference>
<evidence type="ECO:0000313" key="9">
    <source>
        <dbReference type="Proteomes" id="UP000694864"/>
    </source>
</evidence>
<organism evidence="9 10">
    <name type="scientific">Camelina sativa</name>
    <name type="common">False flax</name>
    <name type="synonym">Myagrum sativum</name>
    <dbReference type="NCBI Taxonomy" id="90675"/>
    <lineage>
        <taxon>Eukaryota</taxon>
        <taxon>Viridiplantae</taxon>
        <taxon>Streptophyta</taxon>
        <taxon>Embryophyta</taxon>
        <taxon>Tracheophyta</taxon>
        <taxon>Spermatophyta</taxon>
        <taxon>Magnoliopsida</taxon>
        <taxon>eudicotyledons</taxon>
        <taxon>Gunneridae</taxon>
        <taxon>Pentapetalae</taxon>
        <taxon>rosids</taxon>
        <taxon>malvids</taxon>
        <taxon>Brassicales</taxon>
        <taxon>Brassicaceae</taxon>
        <taxon>Camelineae</taxon>
        <taxon>Camelina</taxon>
    </lineage>
</organism>
<comment type="subcellular location">
    <subcellularLocation>
        <location evidence="2">Cytoplasm</location>
    </subcellularLocation>
    <subcellularLocation>
        <location evidence="1">Nucleus</location>
    </subcellularLocation>
</comment>
<evidence type="ECO:0000256" key="5">
    <source>
        <dbReference type="ARBA" id="ARBA00022490"/>
    </source>
</evidence>
<reference evidence="9" key="1">
    <citation type="journal article" date="2014" name="Nat. Commun.">
        <title>The emerging biofuel crop Camelina sativa retains a highly undifferentiated hexaploid genome structure.</title>
        <authorList>
            <person name="Kagale S."/>
            <person name="Koh C."/>
            <person name="Nixon J."/>
            <person name="Bollina V."/>
            <person name="Clarke W.E."/>
            <person name="Tuteja R."/>
            <person name="Spillane C."/>
            <person name="Robinson S.J."/>
            <person name="Links M.G."/>
            <person name="Clarke C."/>
            <person name="Higgins E.E."/>
            <person name="Huebert T."/>
            <person name="Sharpe A.G."/>
            <person name="Parkin I.A."/>
        </authorList>
    </citation>
    <scope>NUCLEOTIDE SEQUENCE [LARGE SCALE GENOMIC DNA]</scope>
    <source>
        <strain evidence="9">cv. DH55</strain>
    </source>
</reference>
<sequence length="968" mass="109482">MEWNQKTLQSLSQCFLDTLCPLREPRQAAEKSLSDGANLPNYGLAVLRIVAEPSVVEHIRHAAAVNFKNHLRSRWLPASDSGISPMEDSEKEQIKSLVVSLMLSCSSPCIQSQLSEALIIIGKHDLENSWPSLLPELIASLKKAASVKDYASINGILGIANSIFKKFRYQYRTNDLFRELNYCLGNFAAPLLEMFHTTAELIDAEGSAAILKPMLESQKLCCRIFFSLSFQDFPEAFEEDLNKWMEKFHKYLSSSYSALKSTEDGLTLVDDLRAAVCEIINLYMEKYEEDFHDFWSGFASTILTLLRDVSKSPSRDQLATRAIKFLTILSRSVHHTWFAGDNVIKEICHDIVIPNVYLRDEDEELFDINYIDFIRRDMEGSDVDTRRRIACELLKELAVNYKSQVAQVVYIEIQNLLLSFSANQVARWKDKDCAIYLAVSLATKKACGGASLSTDLIDVVTFFGNFIHLELRDHDVNTSPMLKTGSLKFLTMFCSQIPKPFGIQLFPELVRFLTAETNVVHSYAAMCIEKFFLVKEEGGQRRYGAGDISPFLSQLMTNLFDAMKFPDSMENHYLMKCIMRVLGVADIRGDVANYCIGGLTSILSVVCNNPKNPVFNHYLFESVAVLVRRGCERDIALVPPFEAAFLPSLLKILGNDVTEFLPYAFQLLAQLVELSRPPLSKTYKQIFEVLLEPKSWEVRGNVPALVPLLKAFLQKVCHEVTWMSQVLVIFNNLVSSPSTDEQGLYVLNTVIEYIDYSLIEPHMKYVWDVLFGRLERKYTVKFQKSLVIFMSLFLVKHGPGNLFNSMNTARPNIFTAVLKQIWIPNVKLITGAIEVKLTVVAATRLICESPALLDPSASKLWGKMLDSIVTLVSRPEEERVVDEPEMTDEMILENVGYKAAFVNLYNAGRKEEDPLKEIKDPKEFLLASLDRFSSAFPGRYGQMIGENLEQANQEALIQLCNAYNCGIA</sequence>
<evidence type="ECO:0000256" key="7">
    <source>
        <dbReference type="ARBA" id="ARBA00023242"/>
    </source>
</evidence>
<proteinExistence type="inferred from homology"/>
<dbReference type="Gene3D" id="1.25.10.10">
    <property type="entry name" value="Leucine-rich Repeat Variant"/>
    <property type="match status" value="1"/>
</dbReference>
<dbReference type="PROSITE" id="PS50166">
    <property type="entry name" value="IMPORTIN_B_NT"/>
    <property type="match status" value="1"/>
</dbReference>
<evidence type="ECO:0000256" key="4">
    <source>
        <dbReference type="ARBA" id="ARBA00022448"/>
    </source>
</evidence>
<name>A0ABM1QXJ5_CAMSA</name>
<accession>A0ABM1QXJ5</accession>
<dbReference type="Proteomes" id="UP000694864">
    <property type="component" value="Chromosome 14"/>
</dbReference>
<dbReference type="InterPro" id="IPR016024">
    <property type="entry name" value="ARM-type_fold"/>
</dbReference>
<evidence type="ECO:0000313" key="10">
    <source>
        <dbReference type="RefSeq" id="XP_019091483.1"/>
    </source>
</evidence>
<dbReference type="InterPro" id="IPR001494">
    <property type="entry name" value="Importin-beta_N"/>
</dbReference>
<evidence type="ECO:0000256" key="6">
    <source>
        <dbReference type="ARBA" id="ARBA00022927"/>
    </source>
</evidence>
<dbReference type="RefSeq" id="XP_019091483.1">
    <property type="nucleotide sequence ID" value="XM_019235938.1"/>
</dbReference>
<keyword evidence="5" id="KW-0963">Cytoplasm</keyword>
<protein>
    <submittedName>
        <fullName evidence="10">Exportin-2-like</fullName>
    </submittedName>
</protein>
<dbReference type="Pfam" id="PF08506">
    <property type="entry name" value="Cse1"/>
    <property type="match status" value="1"/>
</dbReference>
<comment type="similarity">
    <text evidence="3">Belongs to the XPO2/CSE1 family.</text>
</comment>
<keyword evidence="9" id="KW-1185">Reference proteome</keyword>
<dbReference type="SMART" id="SM00913">
    <property type="entry name" value="IBN_N"/>
    <property type="match status" value="1"/>
</dbReference>
<dbReference type="GeneID" id="104742269"/>
<evidence type="ECO:0000256" key="3">
    <source>
        <dbReference type="ARBA" id="ARBA00008669"/>
    </source>
</evidence>
<evidence type="ECO:0000259" key="8">
    <source>
        <dbReference type="PROSITE" id="PS50166"/>
    </source>
</evidence>
<reference evidence="10" key="2">
    <citation type="submission" date="2025-08" db="UniProtKB">
        <authorList>
            <consortium name="RefSeq"/>
        </authorList>
    </citation>
    <scope>IDENTIFICATION</scope>
    <source>
        <tissue evidence="10">Leaf</tissue>
    </source>
</reference>
<evidence type="ECO:0000256" key="1">
    <source>
        <dbReference type="ARBA" id="ARBA00004123"/>
    </source>
</evidence>
<keyword evidence="4" id="KW-0813">Transport</keyword>
<dbReference type="Pfam" id="PF03378">
    <property type="entry name" value="CAS_CSE1"/>
    <property type="match status" value="1"/>
</dbReference>
<dbReference type="SUPFAM" id="SSF48371">
    <property type="entry name" value="ARM repeat"/>
    <property type="match status" value="1"/>
</dbReference>
<evidence type="ECO:0000256" key="2">
    <source>
        <dbReference type="ARBA" id="ARBA00004496"/>
    </source>
</evidence>
<dbReference type="InterPro" id="IPR005043">
    <property type="entry name" value="XPO2_C"/>
</dbReference>